<dbReference type="OrthoDB" id="214119at2157"/>
<keyword evidence="2" id="KW-0813">Transport</keyword>
<keyword evidence="4" id="KW-1003">Cell membrane</keyword>
<dbReference type="EMBL" id="CP025066">
    <property type="protein sequence ID" value="AUX09175.1"/>
    <property type="molecule type" value="Genomic_DNA"/>
</dbReference>
<dbReference type="PANTHER" id="PTHR43298">
    <property type="entry name" value="MULTIDRUG RESISTANCE PROTEIN NORM-RELATED"/>
    <property type="match status" value="1"/>
</dbReference>
<accession>A0A343TJA3</accession>
<evidence type="ECO:0000256" key="10">
    <source>
        <dbReference type="SAM" id="MobiDB-lite"/>
    </source>
</evidence>
<dbReference type="InterPro" id="IPR050222">
    <property type="entry name" value="MATE_MdtK"/>
</dbReference>
<keyword evidence="6 11" id="KW-1133">Transmembrane helix</keyword>
<dbReference type="GO" id="GO:0015297">
    <property type="term" value="F:antiporter activity"/>
    <property type="evidence" value="ECO:0007669"/>
    <property type="project" value="UniProtKB-KW"/>
</dbReference>
<keyword evidence="13" id="KW-1185">Reference proteome</keyword>
<dbReference type="InterPro" id="IPR048279">
    <property type="entry name" value="MdtK-like"/>
</dbReference>
<feature type="transmembrane region" description="Helical" evidence="11">
    <location>
        <begin position="162"/>
        <end position="186"/>
    </location>
</feature>
<dbReference type="GO" id="GO:0006811">
    <property type="term" value="P:monoatomic ion transport"/>
    <property type="evidence" value="ECO:0007669"/>
    <property type="project" value="UniProtKB-KW"/>
</dbReference>
<evidence type="ECO:0000313" key="13">
    <source>
        <dbReference type="Proteomes" id="UP000263012"/>
    </source>
</evidence>
<feature type="transmembrane region" description="Helical" evidence="11">
    <location>
        <begin position="37"/>
        <end position="55"/>
    </location>
</feature>
<evidence type="ECO:0000313" key="12">
    <source>
        <dbReference type="EMBL" id="AUX09175.1"/>
    </source>
</evidence>
<feature type="region of interest" description="Disordered" evidence="10">
    <location>
        <begin position="456"/>
        <end position="476"/>
    </location>
</feature>
<dbReference type="PANTHER" id="PTHR43298:SF2">
    <property type="entry name" value="FMN_FAD EXPORTER YEEO-RELATED"/>
    <property type="match status" value="1"/>
</dbReference>
<feature type="transmembrane region" description="Helical" evidence="11">
    <location>
        <begin position="390"/>
        <end position="410"/>
    </location>
</feature>
<evidence type="ECO:0000256" key="7">
    <source>
        <dbReference type="ARBA" id="ARBA00023065"/>
    </source>
</evidence>
<evidence type="ECO:0000256" key="5">
    <source>
        <dbReference type="ARBA" id="ARBA00022692"/>
    </source>
</evidence>
<evidence type="ECO:0000256" key="8">
    <source>
        <dbReference type="ARBA" id="ARBA00023136"/>
    </source>
</evidence>
<sequence length="476" mass="49585">MLSRLRRVWRRVFALAWPVMAEQTFRTAMRTTDVIVTALFSPAAVVAIGLADLYARFPLRIGLGLGSGAIALSSQDTGAGATGRRDEVVTQALLLGLFAGVPFVAFGYFLGEFAIRIFGASDRVVALGAVYLAIIFATAPARHVALVGARALQGTGDTQTPMYVNVFANSLNIAGSIVLGLGLFGFPRLEVVGVGIATATANVVTAALLCAAIYTTWTPANFARPRDLTLAKQLLQVGAPRMAEGFGSELAEFPFNALLLGFGEVVNAGFQIGRRVYQQVTGPLSRGYNVAASVLVGQELGAGNPAEARFNGWAVAGLGIVTVGTIGILLAVFAEPVVTHPVVVELFGREDPAALAYGAAFAQVYGLSAVALVSFSSLSGSLQGASETRIPFVARLSGMFVFFLGVSWLLGSTLGYGAVGAYVGVFLAYVWMALVVACGFGYSGWADRAARLMDERSDDEGSGAVEGGTVGDPDVD</sequence>
<comment type="subcellular location">
    <subcellularLocation>
        <location evidence="1">Cell membrane</location>
        <topology evidence="1">Multi-pass membrane protein</topology>
    </subcellularLocation>
</comment>
<keyword evidence="5 11" id="KW-0812">Transmembrane</keyword>
<feature type="transmembrane region" description="Helical" evidence="11">
    <location>
        <begin position="92"/>
        <end position="111"/>
    </location>
</feature>
<proteinExistence type="predicted"/>
<dbReference type="NCBIfam" id="TIGR00797">
    <property type="entry name" value="matE"/>
    <property type="match status" value="1"/>
</dbReference>
<evidence type="ECO:0000256" key="2">
    <source>
        <dbReference type="ARBA" id="ARBA00022448"/>
    </source>
</evidence>
<protein>
    <recommendedName>
        <fullName evidence="9">Multidrug-efflux transporter</fullName>
    </recommendedName>
</protein>
<reference evidence="13" key="1">
    <citation type="submission" date="2017-11" db="EMBL/GenBank/DDBJ databases">
        <title>Phenotypic and genomic properties of facultatively anaerobic sulfur-reducing natronoarchaea from hypersaline soda lakes.</title>
        <authorList>
            <person name="Sorokin D.Y."/>
            <person name="Kublanov I.V."/>
            <person name="Roman P."/>
            <person name="Sinninghe Damste J.S."/>
            <person name="Golyshin P.N."/>
            <person name="Rojo D."/>
            <person name="Ciordia S."/>
            <person name="Mena M.D.C."/>
            <person name="Ferrer M."/>
            <person name="Messina E."/>
            <person name="Smedile F."/>
            <person name="La Spada G."/>
            <person name="La Cono V."/>
            <person name="Yakimov M.M."/>
        </authorList>
    </citation>
    <scope>NUCLEOTIDE SEQUENCE [LARGE SCALE GENOMIC DNA]</scope>
    <source>
        <strain evidence="13">AArc-Sl</strain>
    </source>
</reference>
<dbReference type="PIRSF" id="PIRSF006603">
    <property type="entry name" value="DinF"/>
    <property type="match status" value="1"/>
</dbReference>
<feature type="transmembrane region" description="Helical" evidence="11">
    <location>
        <begin position="354"/>
        <end position="378"/>
    </location>
</feature>
<feature type="transmembrane region" description="Helical" evidence="11">
    <location>
        <begin position="313"/>
        <end position="334"/>
    </location>
</feature>
<dbReference type="GO" id="GO:0042910">
    <property type="term" value="F:xenobiotic transmembrane transporter activity"/>
    <property type="evidence" value="ECO:0007669"/>
    <property type="project" value="InterPro"/>
</dbReference>
<dbReference type="GO" id="GO:0005886">
    <property type="term" value="C:plasma membrane"/>
    <property type="evidence" value="ECO:0007669"/>
    <property type="project" value="UniProtKB-SubCell"/>
</dbReference>
<keyword evidence="7" id="KW-0406">Ion transport</keyword>
<dbReference type="GeneID" id="37877897"/>
<evidence type="ECO:0000256" key="3">
    <source>
        <dbReference type="ARBA" id="ARBA00022449"/>
    </source>
</evidence>
<gene>
    <name evidence="12" type="ORF">AArcSl_1546</name>
</gene>
<dbReference type="AlphaFoldDB" id="A0A343TJA3"/>
<dbReference type="KEGG" id="hdf:AArcSl_1546"/>
<dbReference type="Pfam" id="PF01554">
    <property type="entry name" value="MatE"/>
    <property type="match status" value="2"/>
</dbReference>
<evidence type="ECO:0000256" key="11">
    <source>
        <dbReference type="SAM" id="Phobius"/>
    </source>
</evidence>
<organism evidence="12 13">
    <name type="scientific">Halalkaliarchaeum desulfuricum</name>
    <dbReference type="NCBI Taxonomy" id="2055893"/>
    <lineage>
        <taxon>Archaea</taxon>
        <taxon>Methanobacteriati</taxon>
        <taxon>Methanobacteriota</taxon>
        <taxon>Stenosarchaea group</taxon>
        <taxon>Halobacteria</taxon>
        <taxon>Halobacteriales</taxon>
        <taxon>Haloferacaceae</taxon>
        <taxon>Halalkaliarchaeum</taxon>
    </lineage>
</organism>
<feature type="transmembrane region" description="Helical" evidence="11">
    <location>
        <begin position="192"/>
        <end position="217"/>
    </location>
</feature>
<feature type="transmembrane region" description="Helical" evidence="11">
    <location>
        <begin position="416"/>
        <end position="442"/>
    </location>
</feature>
<dbReference type="CDD" id="cd13137">
    <property type="entry name" value="MATE_NorM_like"/>
    <property type="match status" value="1"/>
</dbReference>
<feature type="transmembrane region" description="Helical" evidence="11">
    <location>
        <begin position="123"/>
        <end position="141"/>
    </location>
</feature>
<evidence type="ECO:0000256" key="1">
    <source>
        <dbReference type="ARBA" id="ARBA00004651"/>
    </source>
</evidence>
<keyword evidence="8 11" id="KW-0472">Membrane</keyword>
<evidence type="ECO:0000256" key="4">
    <source>
        <dbReference type="ARBA" id="ARBA00022475"/>
    </source>
</evidence>
<evidence type="ECO:0000256" key="6">
    <source>
        <dbReference type="ARBA" id="ARBA00022989"/>
    </source>
</evidence>
<keyword evidence="3" id="KW-0050">Antiport</keyword>
<name>A0A343TJA3_9EURY</name>
<dbReference type="RefSeq" id="WP_119817340.1">
    <property type="nucleotide sequence ID" value="NZ_CP025066.1"/>
</dbReference>
<evidence type="ECO:0000256" key="9">
    <source>
        <dbReference type="ARBA" id="ARBA00031636"/>
    </source>
</evidence>
<dbReference type="InterPro" id="IPR002528">
    <property type="entry name" value="MATE_fam"/>
</dbReference>
<dbReference type="Proteomes" id="UP000263012">
    <property type="component" value="Chromosome"/>
</dbReference>